<evidence type="ECO:0008006" key="4">
    <source>
        <dbReference type="Google" id="ProtNLM"/>
    </source>
</evidence>
<dbReference type="EMBL" id="JASDCQ010000003">
    <property type="protein sequence ID" value="MDN3427914.1"/>
    <property type="molecule type" value="Genomic_DNA"/>
</dbReference>
<dbReference type="RefSeq" id="WP_225218471.1">
    <property type="nucleotide sequence ID" value="NZ_JASDCQ010000003.1"/>
</dbReference>
<keyword evidence="3" id="KW-1185">Reference proteome</keyword>
<proteinExistence type="predicted"/>
<sequence length="143" mass="16588">MTMEWLSVAIIFLLLAMNIKLMLSVKKQQAEQAPAGIHEDMAEFIAQLEKENKELYDKLLSHLKGSESDLVERIERLEEKLASEFEEVPEIDSIETEKIMQLSRQGFSFEQIAKVLQTEYGKVELVVNRNNQHHENTKEDEVL</sequence>
<keyword evidence="1" id="KW-0175">Coiled coil</keyword>
<accession>A0ABT7ZL83</accession>
<evidence type="ECO:0000256" key="1">
    <source>
        <dbReference type="SAM" id="Coils"/>
    </source>
</evidence>
<protein>
    <recommendedName>
        <fullName evidence="4">DUF2802 domain-containing protein</fullName>
    </recommendedName>
</protein>
<dbReference type="InterPro" id="IPR046118">
    <property type="entry name" value="DUF6115"/>
</dbReference>
<feature type="coiled-coil region" evidence="1">
    <location>
        <begin position="38"/>
        <end position="87"/>
    </location>
</feature>
<evidence type="ECO:0000313" key="2">
    <source>
        <dbReference type="EMBL" id="MDN3427914.1"/>
    </source>
</evidence>
<dbReference type="Pfam" id="PF19610">
    <property type="entry name" value="DUF6115"/>
    <property type="match status" value="1"/>
</dbReference>
<name>A0ABT7ZL83_9BACL</name>
<organism evidence="2 3">
    <name type="scientific">Planococcus notacanthi</name>
    <dbReference type="NCBI Taxonomy" id="3035188"/>
    <lineage>
        <taxon>Bacteria</taxon>
        <taxon>Bacillati</taxon>
        <taxon>Bacillota</taxon>
        <taxon>Bacilli</taxon>
        <taxon>Bacillales</taxon>
        <taxon>Caryophanaceae</taxon>
        <taxon>Planococcus</taxon>
    </lineage>
</organism>
<evidence type="ECO:0000313" key="3">
    <source>
        <dbReference type="Proteomes" id="UP001225873"/>
    </source>
</evidence>
<comment type="caution">
    <text evidence="2">The sequence shown here is derived from an EMBL/GenBank/DDBJ whole genome shotgun (WGS) entry which is preliminary data.</text>
</comment>
<gene>
    <name evidence="2" type="ORF">QMA01_11475</name>
</gene>
<reference evidence="2 3" key="1">
    <citation type="submission" date="2023-03" db="EMBL/GenBank/DDBJ databases">
        <authorList>
            <person name="Uniacke-Lowe S."/>
            <person name="Ross P."/>
            <person name="Hill C."/>
        </authorList>
    </citation>
    <scope>NUCLEOTIDE SEQUENCE [LARGE SCALE GENOMIC DNA]</scope>
    <source>
        <strain evidence="2 3">APC 4016</strain>
    </source>
</reference>
<dbReference type="Proteomes" id="UP001225873">
    <property type="component" value="Unassembled WGS sequence"/>
</dbReference>